<dbReference type="EMBL" id="LJZO01000005">
    <property type="protein sequence ID" value="ROW02149.1"/>
    <property type="molecule type" value="Genomic_DNA"/>
</dbReference>
<dbReference type="Proteomes" id="UP000284375">
    <property type="component" value="Unassembled WGS sequence"/>
</dbReference>
<protein>
    <submittedName>
        <fullName evidence="2">Uncharacterized protein</fullName>
    </submittedName>
</protein>
<sequence>MRAFQAALFSALAGLTLATNTTIRYFSTKEGCVDNYFQCSNIAIGHCCQISTPWCTYVDCPDCIANGVTAYSLPTHANNDCSGDPIEPVCASTSNNNICCSINHVEAPTVCSTKVSTNVGKKREEGEDCLGMVEPDTLVYTDAGGVKHEAHLPNGTFEQAAEFANIGDWNGLTEFLEKL</sequence>
<dbReference type="OrthoDB" id="5212473at2759"/>
<name>A0A423WFE4_CYTCH</name>
<gene>
    <name evidence="2" type="ORF">VSDG_02363</name>
</gene>
<feature type="signal peptide" evidence="1">
    <location>
        <begin position="1"/>
        <end position="18"/>
    </location>
</feature>
<feature type="chain" id="PRO_5019419834" evidence="1">
    <location>
        <begin position="19"/>
        <end position="179"/>
    </location>
</feature>
<comment type="caution">
    <text evidence="2">The sequence shown here is derived from an EMBL/GenBank/DDBJ whole genome shotgun (WGS) entry which is preliminary data.</text>
</comment>
<dbReference type="AlphaFoldDB" id="A0A423WFE4"/>
<proteinExistence type="predicted"/>
<evidence type="ECO:0000256" key="1">
    <source>
        <dbReference type="SAM" id="SignalP"/>
    </source>
</evidence>
<evidence type="ECO:0000313" key="3">
    <source>
        <dbReference type="Proteomes" id="UP000284375"/>
    </source>
</evidence>
<keyword evidence="3" id="KW-1185">Reference proteome</keyword>
<reference evidence="2 3" key="1">
    <citation type="submission" date="2015-09" db="EMBL/GenBank/DDBJ databases">
        <title>Host preference determinants of Valsa canker pathogens revealed by comparative genomics.</title>
        <authorList>
            <person name="Yin Z."/>
            <person name="Huang L."/>
        </authorList>
    </citation>
    <scope>NUCLEOTIDE SEQUENCE [LARGE SCALE GENOMIC DNA]</scope>
    <source>
        <strain evidence="2 3">YSFL</strain>
    </source>
</reference>
<organism evidence="2 3">
    <name type="scientific">Cytospora chrysosperma</name>
    <name type="common">Cytospora canker fungus</name>
    <name type="synonym">Sphaeria chrysosperma</name>
    <dbReference type="NCBI Taxonomy" id="252740"/>
    <lineage>
        <taxon>Eukaryota</taxon>
        <taxon>Fungi</taxon>
        <taxon>Dikarya</taxon>
        <taxon>Ascomycota</taxon>
        <taxon>Pezizomycotina</taxon>
        <taxon>Sordariomycetes</taxon>
        <taxon>Sordariomycetidae</taxon>
        <taxon>Diaporthales</taxon>
        <taxon>Cytosporaceae</taxon>
        <taxon>Cytospora</taxon>
    </lineage>
</organism>
<keyword evidence="1" id="KW-0732">Signal</keyword>
<evidence type="ECO:0000313" key="2">
    <source>
        <dbReference type="EMBL" id="ROW02149.1"/>
    </source>
</evidence>
<accession>A0A423WFE4</accession>